<evidence type="ECO:0000259" key="3">
    <source>
        <dbReference type="PROSITE" id="PS50837"/>
    </source>
</evidence>
<dbReference type="RefSeq" id="XP_018144297.1">
    <property type="nucleotide sequence ID" value="XM_018287319.1"/>
</dbReference>
<sequence length="1115" mass="126638">MPLPPAVSALARQTIKAAYDELDRTITLGDKRDFHNTTLQHVRKAVLDIENQLAARQSLRNMRRLMPLFQGLEHYTKVVEILCNGTPFLSWIWAPITLILRIASEYGESFEQIIKGYSSISESLKRFEILSDAFISQPEFQHTLAVFYADILEFHKHAYKFVRRSGWKVLFLTSWGRFERRFNNILEDLKQHGSLIDQEANARDIAEARKMRQDIRTWREESLSQVRSEEIEQNAKQYESIASWLKINESDQLNIFDSISSEAAEYEGTCGWVLRNPKVSSWADSKPDTPALWLKGSAGTGKSVLCTQLVNFMKGSKFVIRHFCTYLYASSTMYEQILKSLLLQLLRKDSDLVAHVYNSCVLEKKLPTTSTLEQLLHALLASMSSEPNQVEYVWIVIDGLDECEPDKQTRLVRLINRITSKPSLPGSTTCKVLISSRAPSTPLERLRNKQIISLAEEKDSLHEAIRQYVGQRLNSLDKRLRQLDIGQDEINEIRKVIVTKADGMFLYARLVMDYLASNIFFSGEEIKKSVNQLPQKLTDFYQRILTQILTQLDPRSVDRIRCVLGWVAFAKRPLQRFELLSAITFSSGDPQIALLAPQYILDICGALIEERRESSLAFIHISVKEFLQTLSGHIVIDKQQALHEHGVAAITCLLSGLNVFEKTYPEEDKFLRVAKGLHGFHIYATEFWTEYLLSYSVLGDASSTSSAPSLITLACQLANKMEELGPATLGESESEPRLIDERLVSLQQHAVLQKHVERALNARSLQNLESRILQEHASEWNYQRSKSPLISERITMMLASYQRVVSSLLRQNHCPGLSAGELELFKIHFGSAAFTCRLSSCPRTTLGFETERLRSEHEMSHIRCFRCTFPGCQYPPFVSARALKNHTSKYHTPITDRKAIRKVASQQPSQRIQRGIHTHRNRPQLQQPAARDAQTVPLSTSSPNPVGGQDMNQSTVSSDGHLFRQGTQGPGGIALNDVNNSTGKVDSRGEIKPSPSEQAHKQLRLMPLKQLNRGAVMEARQEQDTIASSSGQRSPRQNDQSIPKASLQPMQGVAPPKHADPFPFELEESDFAWLLEENNELFVVDPKHPIEDFDFAHFLNEENNEPLEFRRVEST</sequence>
<dbReference type="InterPro" id="IPR027417">
    <property type="entry name" value="P-loop_NTPase"/>
</dbReference>
<protein>
    <submittedName>
        <fullName evidence="4">NACHT domain-containing protein</fullName>
    </submittedName>
</protein>
<dbReference type="EMBL" id="LSBJ02000004">
    <property type="protein sequence ID" value="OAQ67210.1"/>
    <property type="molecule type" value="Genomic_DNA"/>
</dbReference>
<evidence type="ECO:0000256" key="1">
    <source>
        <dbReference type="ARBA" id="ARBA00022737"/>
    </source>
</evidence>
<dbReference type="InterPro" id="IPR056125">
    <property type="entry name" value="DUF7708"/>
</dbReference>
<evidence type="ECO:0000313" key="4">
    <source>
        <dbReference type="EMBL" id="OAQ67210.1"/>
    </source>
</evidence>
<feature type="compositionally biased region" description="Polar residues" evidence="2">
    <location>
        <begin position="1024"/>
        <end position="1043"/>
    </location>
</feature>
<dbReference type="PANTHER" id="PTHR10039">
    <property type="entry name" value="AMELOGENIN"/>
    <property type="match status" value="1"/>
</dbReference>
<reference evidence="4 5" key="1">
    <citation type="journal article" date="2016" name="PLoS Pathog.">
        <title>Biosynthesis of antibiotic leucinostatins in bio-control fungus Purpureocillium lilacinum and their inhibition on phytophthora revealed by genome mining.</title>
        <authorList>
            <person name="Wang G."/>
            <person name="Liu Z."/>
            <person name="Lin R."/>
            <person name="Li E."/>
            <person name="Mao Z."/>
            <person name="Ling J."/>
            <person name="Yang Y."/>
            <person name="Yin W.B."/>
            <person name="Xie B."/>
        </authorList>
    </citation>
    <scope>NUCLEOTIDE SEQUENCE [LARGE SCALE GENOMIC DNA]</scope>
    <source>
        <strain evidence="4">170</strain>
    </source>
</reference>
<feature type="compositionally biased region" description="Polar residues" evidence="2">
    <location>
        <begin position="936"/>
        <end position="958"/>
    </location>
</feature>
<dbReference type="GeneID" id="28851313"/>
<feature type="region of interest" description="Disordered" evidence="2">
    <location>
        <begin position="901"/>
        <end position="1004"/>
    </location>
</feature>
<dbReference type="OrthoDB" id="4961341at2759"/>
<dbReference type="AlphaFoldDB" id="A0A179FPQ8"/>
<dbReference type="STRING" id="1380566.A0A179FPQ8"/>
<proteinExistence type="predicted"/>
<dbReference type="PROSITE" id="PS50837">
    <property type="entry name" value="NACHT"/>
    <property type="match status" value="1"/>
</dbReference>
<name>A0A179FPQ8_METCM</name>
<accession>A0A179FPQ8</accession>
<dbReference type="Pfam" id="PF24883">
    <property type="entry name" value="NPHP3_N"/>
    <property type="match status" value="1"/>
</dbReference>
<dbReference type="Proteomes" id="UP000078397">
    <property type="component" value="Unassembled WGS sequence"/>
</dbReference>
<gene>
    <name evidence="4" type="ORF">VFPPC_08646</name>
</gene>
<dbReference type="Gene3D" id="3.40.50.300">
    <property type="entry name" value="P-loop containing nucleotide triphosphate hydrolases"/>
    <property type="match status" value="1"/>
</dbReference>
<dbReference type="InterPro" id="IPR007111">
    <property type="entry name" value="NACHT_NTPase"/>
</dbReference>
<feature type="domain" description="NACHT" evidence="3">
    <location>
        <begin position="290"/>
        <end position="437"/>
    </location>
</feature>
<feature type="region of interest" description="Disordered" evidence="2">
    <location>
        <begin position="1016"/>
        <end position="1062"/>
    </location>
</feature>
<dbReference type="KEGG" id="pchm:VFPPC_08646"/>
<keyword evidence="1" id="KW-0677">Repeat</keyword>
<dbReference type="Pfam" id="PF24809">
    <property type="entry name" value="DUF7708"/>
    <property type="match status" value="1"/>
</dbReference>
<dbReference type="PANTHER" id="PTHR10039:SF14">
    <property type="entry name" value="NACHT DOMAIN-CONTAINING PROTEIN"/>
    <property type="match status" value="1"/>
</dbReference>
<dbReference type="InterPro" id="IPR056884">
    <property type="entry name" value="NPHP3-like_N"/>
</dbReference>
<organism evidence="4 5">
    <name type="scientific">Pochonia chlamydosporia 170</name>
    <dbReference type="NCBI Taxonomy" id="1380566"/>
    <lineage>
        <taxon>Eukaryota</taxon>
        <taxon>Fungi</taxon>
        <taxon>Dikarya</taxon>
        <taxon>Ascomycota</taxon>
        <taxon>Pezizomycotina</taxon>
        <taxon>Sordariomycetes</taxon>
        <taxon>Hypocreomycetidae</taxon>
        <taxon>Hypocreales</taxon>
        <taxon>Clavicipitaceae</taxon>
        <taxon>Pochonia</taxon>
    </lineage>
</organism>
<dbReference type="SUPFAM" id="SSF52540">
    <property type="entry name" value="P-loop containing nucleoside triphosphate hydrolases"/>
    <property type="match status" value="1"/>
</dbReference>
<evidence type="ECO:0000313" key="5">
    <source>
        <dbReference type="Proteomes" id="UP000078397"/>
    </source>
</evidence>
<comment type="caution">
    <text evidence="4">The sequence shown here is derived from an EMBL/GenBank/DDBJ whole genome shotgun (WGS) entry which is preliminary data.</text>
</comment>
<keyword evidence="5" id="KW-1185">Reference proteome</keyword>
<evidence type="ECO:0000256" key="2">
    <source>
        <dbReference type="SAM" id="MobiDB-lite"/>
    </source>
</evidence>